<comment type="subcellular location">
    <subcellularLocation>
        <location evidence="2">Cell membrane</location>
        <topology evidence="2">Multi-pass membrane protein</topology>
    </subcellularLocation>
</comment>
<evidence type="ECO:0000256" key="1">
    <source>
        <dbReference type="ARBA" id="ARBA00010692"/>
    </source>
</evidence>
<protein>
    <recommendedName>
        <fullName evidence="2">Biotin transporter</fullName>
    </recommendedName>
</protein>
<dbReference type="InterPro" id="IPR003784">
    <property type="entry name" value="BioY"/>
</dbReference>
<dbReference type="PIRSF" id="PIRSF016661">
    <property type="entry name" value="BioY"/>
    <property type="match status" value="1"/>
</dbReference>
<evidence type="ECO:0000256" key="2">
    <source>
        <dbReference type="PIRNR" id="PIRNR016661"/>
    </source>
</evidence>
<name>A0A212KA73_9FIRM</name>
<sequence>MRARDLTLTALFAALTAAGAFVKIPTPISSFSLQFLATALAGILLGGRLGALSQAAYVALGLVGLPIFTAGGGPQYILHPTFGFLLGLIPSAFIVGKIAEKSKKKIRLTLACLAGLGVLYLVGLPYMGLVINLYLGRAMSLGQILWGGMVLFLPGDAIKITAAVLVGERLGGRLPREHREKGIDK</sequence>
<dbReference type="Pfam" id="PF02632">
    <property type="entry name" value="BioY"/>
    <property type="match status" value="1"/>
</dbReference>
<keyword evidence="2" id="KW-0813">Transport</keyword>
<dbReference type="Gene3D" id="1.10.1760.20">
    <property type="match status" value="1"/>
</dbReference>
<accession>A0A212KA73</accession>
<keyword evidence="3" id="KW-0812">Transmembrane</keyword>
<comment type="similarity">
    <text evidence="1 2">Belongs to the BioY family.</text>
</comment>
<dbReference type="PANTHER" id="PTHR34295">
    <property type="entry name" value="BIOTIN TRANSPORTER BIOY"/>
    <property type="match status" value="1"/>
</dbReference>
<dbReference type="EMBL" id="FLUN01000001">
    <property type="protein sequence ID" value="SBW08639.1"/>
    <property type="molecule type" value="Genomic_DNA"/>
</dbReference>
<keyword evidence="2 3" id="KW-0472">Membrane</keyword>
<feature type="transmembrane region" description="Helical" evidence="3">
    <location>
        <begin position="77"/>
        <end position="96"/>
    </location>
</feature>
<reference evidence="4" key="1">
    <citation type="submission" date="2016-04" db="EMBL/GenBank/DDBJ databases">
        <authorList>
            <person name="Evans L.H."/>
            <person name="Alamgir A."/>
            <person name="Owens N."/>
            <person name="Weber N.D."/>
            <person name="Virtaneva K."/>
            <person name="Barbian K."/>
            <person name="Babar A."/>
            <person name="Rosenke K."/>
        </authorList>
    </citation>
    <scope>NUCLEOTIDE SEQUENCE</scope>
    <source>
        <strain evidence="4">86</strain>
    </source>
</reference>
<dbReference type="PANTHER" id="PTHR34295:SF1">
    <property type="entry name" value="BIOTIN TRANSPORTER BIOY"/>
    <property type="match status" value="1"/>
</dbReference>
<feature type="transmembrane region" description="Helical" evidence="3">
    <location>
        <begin position="143"/>
        <end position="166"/>
    </location>
</feature>
<dbReference type="AlphaFoldDB" id="A0A212KA73"/>
<feature type="transmembrane region" description="Helical" evidence="3">
    <location>
        <begin position="108"/>
        <end position="131"/>
    </location>
</feature>
<dbReference type="GO" id="GO:0005886">
    <property type="term" value="C:plasma membrane"/>
    <property type="evidence" value="ECO:0007669"/>
    <property type="project" value="UniProtKB-SubCell"/>
</dbReference>
<organism evidence="4">
    <name type="scientific">uncultured Eubacteriales bacterium</name>
    <dbReference type="NCBI Taxonomy" id="172733"/>
    <lineage>
        <taxon>Bacteria</taxon>
        <taxon>Bacillati</taxon>
        <taxon>Bacillota</taxon>
        <taxon>Clostridia</taxon>
        <taxon>Eubacteriales</taxon>
        <taxon>environmental samples</taxon>
    </lineage>
</organism>
<evidence type="ECO:0000256" key="3">
    <source>
        <dbReference type="SAM" id="Phobius"/>
    </source>
</evidence>
<keyword evidence="3" id="KW-1133">Transmembrane helix</keyword>
<dbReference type="GO" id="GO:0015225">
    <property type="term" value="F:biotin transmembrane transporter activity"/>
    <property type="evidence" value="ECO:0007669"/>
    <property type="project" value="UniProtKB-UniRule"/>
</dbReference>
<proteinExistence type="inferred from homology"/>
<evidence type="ECO:0000313" key="4">
    <source>
        <dbReference type="EMBL" id="SBW08639.1"/>
    </source>
</evidence>
<keyword evidence="2" id="KW-1003">Cell membrane</keyword>
<gene>
    <name evidence="4" type="primary">bioY</name>
    <name evidence="4" type="ORF">KL86CLO1_12490</name>
</gene>